<evidence type="ECO:0000256" key="1">
    <source>
        <dbReference type="ARBA" id="ARBA00038420"/>
    </source>
</evidence>
<accession>A0A3S0WYY2</accession>
<gene>
    <name evidence="4" type="ORF">EKM59_11410</name>
</gene>
<dbReference type="Gene3D" id="3.10.350.10">
    <property type="entry name" value="LysM domain"/>
    <property type="match status" value="1"/>
</dbReference>
<dbReference type="PROSITE" id="PS51257">
    <property type="entry name" value="PROKAR_LIPOPROTEIN"/>
    <property type="match status" value="1"/>
</dbReference>
<dbReference type="CDD" id="cd12797">
    <property type="entry name" value="M23_peptidase"/>
    <property type="match status" value="1"/>
</dbReference>
<evidence type="ECO:0000313" key="4">
    <source>
        <dbReference type="EMBL" id="RUQ79187.1"/>
    </source>
</evidence>
<dbReference type="Pfam" id="PF01476">
    <property type="entry name" value="LysM"/>
    <property type="match status" value="1"/>
</dbReference>
<name>A0A3S0WYY2_9GAMM</name>
<dbReference type="InterPro" id="IPR016047">
    <property type="entry name" value="M23ase_b-sheet_dom"/>
</dbReference>
<comment type="caution">
    <text evidence="4">The sequence shown here is derived from an EMBL/GenBank/DDBJ whole genome shotgun (WGS) entry which is preliminary data.</text>
</comment>
<dbReference type="PROSITE" id="PS51782">
    <property type="entry name" value="LYSM"/>
    <property type="match status" value="1"/>
</dbReference>
<dbReference type="GO" id="GO:0032153">
    <property type="term" value="C:cell division site"/>
    <property type="evidence" value="ECO:0007669"/>
    <property type="project" value="TreeGrafter"/>
</dbReference>
<dbReference type="Gene3D" id="2.70.70.10">
    <property type="entry name" value="Glucose Permease (Domain IIA)"/>
    <property type="match status" value="1"/>
</dbReference>
<dbReference type="PANTHER" id="PTHR21666:SF263">
    <property type="entry name" value="MUREIN HYDROLASE ACTIVATOR NLPD"/>
    <property type="match status" value="1"/>
</dbReference>
<dbReference type="GO" id="GO:0009279">
    <property type="term" value="C:cell outer membrane"/>
    <property type="evidence" value="ECO:0007669"/>
    <property type="project" value="TreeGrafter"/>
</dbReference>
<evidence type="ECO:0000313" key="5">
    <source>
        <dbReference type="Proteomes" id="UP000288012"/>
    </source>
</evidence>
<dbReference type="PANTHER" id="PTHR21666">
    <property type="entry name" value="PEPTIDASE-RELATED"/>
    <property type="match status" value="1"/>
</dbReference>
<dbReference type="InterPro" id="IPR036779">
    <property type="entry name" value="LysM_dom_sf"/>
</dbReference>
<dbReference type="RefSeq" id="WP_127111582.1">
    <property type="nucleotide sequence ID" value="NZ_RZGR01000052.1"/>
</dbReference>
<evidence type="ECO:0000259" key="3">
    <source>
        <dbReference type="PROSITE" id="PS51782"/>
    </source>
</evidence>
<dbReference type="AlphaFoldDB" id="A0A3S0WYY2"/>
<dbReference type="SMART" id="SM00257">
    <property type="entry name" value="LysM"/>
    <property type="match status" value="1"/>
</dbReference>
<protein>
    <submittedName>
        <fullName evidence="4">LysM peptidoglycan-binding domain-containing protein</fullName>
    </submittedName>
</protein>
<dbReference type="InterPro" id="IPR050570">
    <property type="entry name" value="Cell_wall_metabolism_enzyme"/>
</dbReference>
<feature type="chain" id="PRO_5018787985" evidence="2">
    <location>
        <begin position="20"/>
        <end position="273"/>
    </location>
</feature>
<dbReference type="InterPro" id="IPR018392">
    <property type="entry name" value="LysM"/>
</dbReference>
<dbReference type="GO" id="GO:0004222">
    <property type="term" value="F:metalloendopeptidase activity"/>
    <property type="evidence" value="ECO:0007669"/>
    <property type="project" value="TreeGrafter"/>
</dbReference>
<comment type="similarity">
    <text evidence="1">Belongs to the E.coli NlpD/Haemophilus LppB family.</text>
</comment>
<evidence type="ECO:0000256" key="2">
    <source>
        <dbReference type="SAM" id="SignalP"/>
    </source>
</evidence>
<reference evidence="4 5" key="1">
    <citation type="submission" date="2018-12" db="EMBL/GenBank/DDBJ databases">
        <title>Legionella sp,whole genome shotgun sequence.</title>
        <authorList>
            <person name="Wu H."/>
        </authorList>
    </citation>
    <scope>NUCLEOTIDE SEQUENCE [LARGE SCALE GENOMIC DNA]</scope>
    <source>
        <strain evidence="5">km714</strain>
    </source>
</reference>
<organism evidence="4 5">
    <name type="scientific">Legionella septentrionalis</name>
    <dbReference type="NCBI Taxonomy" id="2498109"/>
    <lineage>
        <taxon>Bacteria</taxon>
        <taxon>Pseudomonadati</taxon>
        <taxon>Pseudomonadota</taxon>
        <taxon>Gammaproteobacteria</taxon>
        <taxon>Legionellales</taxon>
        <taxon>Legionellaceae</taxon>
        <taxon>Legionella</taxon>
    </lineage>
</organism>
<dbReference type="SUPFAM" id="SSF51261">
    <property type="entry name" value="Duplicated hybrid motif"/>
    <property type="match status" value="1"/>
</dbReference>
<dbReference type="Proteomes" id="UP000288012">
    <property type="component" value="Unassembled WGS sequence"/>
</dbReference>
<feature type="domain" description="LysM" evidence="3">
    <location>
        <begin position="46"/>
        <end position="90"/>
    </location>
</feature>
<sequence length="273" mass="30474">MCTVRKGIIFLFLPLFLSACEQRVGLAPVVELNWETARNRNSSHPLRHVVVRGETLYAIAFRYDQDYRQLAAINNLSSPYTLRVGQVLRVKPSINQPIRPLQETQRFIPAPPPVATRPLPARSAPIKYLPMPQPKAVIKKQEPAATHQNVASNSQWQWPVYGKIMTGFVPQQGKKGIDIAGKKGEKIHAAASGVVAYAGSGLAGYGNLIIIKHNNQFLTAYGNNWRNLVREGQQVKAGQVIAEMGLIDNRFWGLHFEIRKAGQPVNPLQYLKK</sequence>
<keyword evidence="2" id="KW-0732">Signal</keyword>
<dbReference type="EMBL" id="RZGR01000052">
    <property type="protein sequence ID" value="RUQ79187.1"/>
    <property type="molecule type" value="Genomic_DNA"/>
</dbReference>
<feature type="signal peptide" evidence="2">
    <location>
        <begin position="1"/>
        <end position="19"/>
    </location>
</feature>
<dbReference type="InterPro" id="IPR011055">
    <property type="entry name" value="Dup_hybrid_motif"/>
</dbReference>
<dbReference type="CDD" id="cd00118">
    <property type="entry name" value="LysM"/>
    <property type="match status" value="1"/>
</dbReference>
<keyword evidence="5" id="KW-1185">Reference proteome</keyword>
<proteinExistence type="inferred from homology"/>
<dbReference type="Pfam" id="PF01551">
    <property type="entry name" value="Peptidase_M23"/>
    <property type="match status" value="1"/>
</dbReference>